<dbReference type="AlphaFoldDB" id="A0AAV0LNS3"/>
<dbReference type="InterPro" id="IPR012340">
    <property type="entry name" value="NA-bd_OB-fold"/>
</dbReference>
<organism evidence="7 8">
    <name type="scientific">Linum tenue</name>
    <dbReference type="NCBI Taxonomy" id="586396"/>
    <lineage>
        <taxon>Eukaryota</taxon>
        <taxon>Viridiplantae</taxon>
        <taxon>Streptophyta</taxon>
        <taxon>Embryophyta</taxon>
        <taxon>Tracheophyta</taxon>
        <taxon>Spermatophyta</taxon>
        <taxon>Magnoliopsida</taxon>
        <taxon>eudicotyledons</taxon>
        <taxon>Gunneridae</taxon>
        <taxon>Pentapetalae</taxon>
        <taxon>rosids</taxon>
        <taxon>fabids</taxon>
        <taxon>Malpighiales</taxon>
        <taxon>Linaceae</taxon>
        <taxon>Linum</taxon>
    </lineage>
</organism>
<keyword evidence="3 5" id="KW-0804">Transcription</keyword>
<dbReference type="Gene3D" id="2.40.50.1060">
    <property type="match status" value="1"/>
</dbReference>
<dbReference type="SUPFAM" id="SSF50249">
    <property type="entry name" value="Nucleic acid-binding proteins"/>
    <property type="match status" value="1"/>
</dbReference>
<evidence type="ECO:0000256" key="1">
    <source>
        <dbReference type="ARBA" id="ARBA00004123"/>
    </source>
</evidence>
<evidence type="ECO:0000256" key="4">
    <source>
        <dbReference type="ARBA" id="ARBA00023242"/>
    </source>
</evidence>
<evidence type="ECO:0000256" key="5">
    <source>
        <dbReference type="RuleBase" id="RU369086"/>
    </source>
</evidence>
<sequence length="239" mass="27138">MEGLSVVQANLKVYVDPSQSKNLSSAIFRELSALLFKYDDAFDGVLLAYNVHAPENKGRILPGVHPFIAVRLEAKLLVFSPKPDMLLEGKVVKVTEESIHVIVLGFSSAIITDEAIRNEFKYKTKHGQGLYVNRSNRRHLIKAGTMIRFVVKSMNEETLHIYGSLMPANTGSVKILEKFSEHTNTESVTINSTPKKRRSKEKYEVAQITEHGNHYDPSQNHYDPSQNHYDREIKKSRRS</sequence>
<dbReference type="EMBL" id="CAMGYJ010000006">
    <property type="protein sequence ID" value="CAI0435781.1"/>
    <property type="molecule type" value="Genomic_DNA"/>
</dbReference>
<comment type="function">
    <text evidence="5">DNA-dependent RNA polymerase which catalyzes the transcription of DNA into RNA using the four ribonucleoside triphosphates as substrates.</text>
</comment>
<dbReference type="Gene3D" id="3.30.1490.120">
    <property type="entry name" value="RNA polymerase Rpb7-like, N-terminal domain"/>
    <property type="match status" value="1"/>
</dbReference>
<keyword evidence="2 5" id="KW-0240">DNA-directed RNA polymerase</keyword>
<dbReference type="PANTHER" id="PTHR12709:SF5">
    <property type="entry name" value="DNA-DIRECTED RNA POLYMERASE I SUBUNIT RPA43"/>
    <property type="match status" value="1"/>
</dbReference>
<feature type="region of interest" description="Disordered" evidence="6">
    <location>
        <begin position="209"/>
        <end position="239"/>
    </location>
</feature>
<evidence type="ECO:0000256" key="6">
    <source>
        <dbReference type="SAM" id="MobiDB-lite"/>
    </source>
</evidence>
<comment type="caution">
    <text evidence="7">The sequence shown here is derived from an EMBL/GenBank/DDBJ whole genome shotgun (WGS) entry which is preliminary data.</text>
</comment>
<dbReference type="GO" id="GO:0006352">
    <property type="term" value="P:DNA-templated transcription initiation"/>
    <property type="evidence" value="ECO:0007669"/>
    <property type="project" value="UniProtKB-UniRule"/>
</dbReference>
<protein>
    <recommendedName>
        <fullName evidence="5">DNA-directed RNA polymerase subunit</fullName>
    </recommendedName>
</protein>
<dbReference type="GO" id="GO:0006362">
    <property type="term" value="P:transcription elongation by RNA polymerase I"/>
    <property type="evidence" value="ECO:0007669"/>
    <property type="project" value="TreeGrafter"/>
</dbReference>
<evidence type="ECO:0000256" key="2">
    <source>
        <dbReference type="ARBA" id="ARBA00022478"/>
    </source>
</evidence>
<reference evidence="7" key="1">
    <citation type="submission" date="2022-08" db="EMBL/GenBank/DDBJ databases">
        <authorList>
            <person name="Gutierrez-Valencia J."/>
        </authorList>
    </citation>
    <scope>NUCLEOTIDE SEQUENCE</scope>
</reference>
<accession>A0AAV0LNS3</accession>
<proteinExistence type="predicted"/>
<dbReference type="InterPro" id="IPR036898">
    <property type="entry name" value="RNA_pol_Rpb7-like_N_sf"/>
</dbReference>
<keyword evidence="8" id="KW-1185">Reference proteome</keyword>
<evidence type="ECO:0000313" key="7">
    <source>
        <dbReference type="EMBL" id="CAI0435781.1"/>
    </source>
</evidence>
<evidence type="ECO:0000256" key="3">
    <source>
        <dbReference type="ARBA" id="ARBA00023163"/>
    </source>
</evidence>
<dbReference type="PANTHER" id="PTHR12709">
    <property type="entry name" value="DNA-DIRECTED RNA POLYMERASE II, III"/>
    <property type="match status" value="1"/>
</dbReference>
<keyword evidence="4 5" id="KW-0539">Nucleus</keyword>
<evidence type="ECO:0000313" key="8">
    <source>
        <dbReference type="Proteomes" id="UP001154282"/>
    </source>
</evidence>
<gene>
    <name evidence="7" type="ORF">LITE_LOCUS24828</name>
</gene>
<dbReference type="Proteomes" id="UP001154282">
    <property type="component" value="Unassembled WGS sequence"/>
</dbReference>
<name>A0AAV0LNS3_9ROSI</name>
<feature type="compositionally biased region" description="Polar residues" evidence="6">
    <location>
        <begin position="216"/>
        <end position="227"/>
    </location>
</feature>
<dbReference type="InterPro" id="IPR045113">
    <property type="entry name" value="Rpb7-like"/>
</dbReference>
<dbReference type="GO" id="GO:0005736">
    <property type="term" value="C:RNA polymerase I complex"/>
    <property type="evidence" value="ECO:0007669"/>
    <property type="project" value="TreeGrafter"/>
</dbReference>
<comment type="subcellular location">
    <subcellularLocation>
        <location evidence="1 5">Nucleus</location>
    </subcellularLocation>
</comment>